<name>G0WBW5_NAUDC</name>
<dbReference type="Pfam" id="PF00443">
    <property type="entry name" value="UCH"/>
    <property type="match status" value="1"/>
</dbReference>
<dbReference type="PROSITE" id="PS00972">
    <property type="entry name" value="USP_1"/>
    <property type="match status" value="1"/>
</dbReference>
<feature type="domain" description="USP" evidence="8">
    <location>
        <begin position="372"/>
        <end position="738"/>
    </location>
</feature>
<keyword evidence="6" id="KW-0833">Ubl conjugation pathway</keyword>
<proteinExistence type="inferred from homology"/>
<keyword evidence="5 6" id="KW-0788">Thiol protease</keyword>
<comment type="catalytic activity">
    <reaction evidence="1 6">
        <text>Thiol-dependent hydrolysis of ester, thioester, amide, peptide and isopeptide bonds formed by the C-terminal Gly of ubiquitin (a 76-residue protein attached to proteins as an intracellular targeting signal).</text>
        <dbReference type="EC" id="3.4.19.12"/>
    </reaction>
</comment>
<evidence type="ECO:0000256" key="5">
    <source>
        <dbReference type="ARBA" id="ARBA00022807"/>
    </source>
</evidence>
<dbReference type="Proteomes" id="UP000000689">
    <property type="component" value="Chromosome 5"/>
</dbReference>
<dbReference type="GO" id="GO:0005634">
    <property type="term" value="C:nucleus"/>
    <property type="evidence" value="ECO:0007669"/>
    <property type="project" value="TreeGrafter"/>
</dbReference>
<dbReference type="GO" id="GO:0005829">
    <property type="term" value="C:cytosol"/>
    <property type="evidence" value="ECO:0007669"/>
    <property type="project" value="TreeGrafter"/>
</dbReference>
<evidence type="ECO:0000256" key="7">
    <source>
        <dbReference type="SAM" id="MobiDB-lite"/>
    </source>
</evidence>
<dbReference type="PROSITE" id="PS50235">
    <property type="entry name" value="USP_3"/>
    <property type="match status" value="1"/>
</dbReference>
<evidence type="ECO:0000256" key="4">
    <source>
        <dbReference type="ARBA" id="ARBA00022801"/>
    </source>
</evidence>
<feature type="compositionally biased region" description="Low complexity" evidence="7">
    <location>
        <begin position="363"/>
        <end position="381"/>
    </location>
</feature>
<evidence type="ECO:0000256" key="1">
    <source>
        <dbReference type="ARBA" id="ARBA00000707"/>
    </source>
</evidence>
<dbReference type="InterPro" id="IPR018200">
    <property type="entry name" value="USP_CS"/>
</dbReference>
<evidence type="ECO:0000313" key="10">
    <source>
        <dbReference type="Proteomes" id="UP000000689"/>
    </source>
</evidence>
<dbReference type="SUPFAM" id="SSF54001">
    <property type="entry name" value="Cysteine proteinases"/>
    <property type="match status" value="1"/>
</dbReference>
<evidence type="ECO:0000256" key="6">
    <source>
        <dbReference type="RuleBase" id="RU366025"/>
    </source>
</evidence>
<dbReference type="STRING" id="1071378.G0WBW5"/>
<dbReference type="PANTHER" id="PTHR24006">
    <property type="entry name" value="UBIQUITIN CARBOXYL-TERMINAL HYDROLASE"/>
    <property type="match status" value="1"/>
</dbReference>
<protein>
    <recommendedName>
        <fullName evidence="6">Ubiquitin carboxyl-terminal hydrolase</fullName>
        <ecNumber evidence="6">3.4.19.12</ecNumber>
    </recommendedName>
</protein>
<dbReference type="KEGG" id="ndi:NDAI_0E04180"/>
<keyword evidence="3 6" id="KW-0645">Protease</keyword>
<dbReference type="RefSeq" id="XP_003670478.1">
    <property type="nucleotide sequence ID" value="XM_003670430.1"/>
</dbReference>
<dbReference type="AlphaFoldDB" id="G0WBW5"/>
<dbReference type="EMBL" id="HE580271">
    <property type="protein sequence ID" value="CCD25235.1"/>
    <property type="molecule type" value="Genomic_DNA"/>
</dbReference>
<accession>G0WBW5</accession>
<evidence type="ECO:0000259" key="8">
    <source>
        <dbReference type="PROSITE" id="PS50235"/>
    </source>
</evidence>
<evidence type="ECO:0000256" key="3">
    <source>
        <dbReference type="ARBA" id="ARBA00022670"/>
    </source>
</evidence>
<dbReference type="PROSITE" id="PS00973">
    <property type="entry name" value="USP_2"/>
    <property type="match status" value="1"/>
</dbReference>
<dbReference type="InterPro" id="IPR050164">
    <property type="entry name" value="Peptidase_C19"/>
</dbReference>
<evidence type="ECO:0000256" key="2">
    <source>
        <dbReference type="ARBA" id="ARBA00009085"/>
    </source>
</evidence>
<dbReference type="InterPro" id="IPR028889">
    <property type="entry name" value="USP"/>
</dbReference>
<comment type="similarity">
    <text evidence="2 6">Belongs to the peptidase C19 family.</text>
</comment>
<dbReference type="HOGENOM" id="CLU_008279_12_1_1"/>
<dbReference type="GeneID" id="11498984"/>
<reference evidence="9 10" key="1">
    <citation type="journal article" date="2011" name="Proc. Natl. Acad. Sci. U.S.A.">
        <title>Evolutionary erosion of yeast sex chromosomes by mating-type switching accidents.</title>
        <authorList>
            <person name="Gordon J.L."/>
            <person name="Armisen D."/>
            <person name="Proux-Wera E."/>
            <person name="Oheigeartaigh S.S."/>
            <person name="Byrne K.P."/>
            <person name="Wolfe K.H."/>
        </authorList>
    </citation>
    <scope>NUCLEOTIDE SEQUENCE [LARGE SCALE GENOMIC DNA]</scope>
    <source>
        <strain evidence="10">ATCC 10597 / BCRC 20456 / CBS 421 / NBRC 0211 / NRRL Y-12639</strain>
    </source>
</reference>
<keyword evidence="4 6" id="KW-0378">Hydrolase</keyword>
<dbReference type="InterPro" id="IPR038765">
    <property type="entry name" value="Papain-like_cys_pep_sf"/>
</dbReference>
<dbReference type="OrthoDB" id="27652at2759"/>
<dbReference type="GO" id="GO:0004843">
    <property type="term" value="F:cysteine-type deubiquitinase activity"/>
    <property type="evidence" value="ECO:0007669"/>
    <property type="project" value="UniProtKB-UniRule"/>
</dbReference>
<sequence length="827" mass="94305">MTMLRRWFSKGDRKKSKAALKDGAISENVTAVELLEPLEGSEYAMEPQESAVDTTVEENQCLTQQLEERPDEQDDTDESVNQLSFQTSTTNKVKHLQQMQKQHLDANSNNETTFHYDVSNEESANEDMDKNKFSSILSTMTDDYIPFGDGSNKIFGYENFGNTCYCNSVLQCLYHLDDFKLNLLKTSLRSSSLPECSFLEDSPRMRKLEMPGNIPKHFTEASFVDNSKITCTCKNNNNSGKIRKNSDEKIGGKTKTMFRSFIKKTDNNPNNSNNNDTNTKKVPCTVHKNINAMKPIQNSAPNLTTHTNFTKLDTRIQHTISETPTGMTQQQRKPSLVQGLSLNVRSNTNNVILGRPIDKKKLSNSFPSSSPTTTKNPSSNNAFSNNLEKKLEMAETLPDIVEISMSGNFKTDIFQENQNLQTNGQQVNQCSPPRYLTIEEKKKNALINGPILNIDHLLDNNNNKTRDSNLYNGLKDIFECIIENKFLTGVVSPTEFVQLLKKENVLFDTMMHQDAHEFFNFLINQLSDYIQTDCANPQDDNFINESFQGILTNRIKCLSCDNVTSRDEPFLDFPIEVQEHKEFTDISTILKSYHQKEMLGGHNKFYCSQCCTLQEAQRTVGLKKLPNTLALHLKRFKYSEEHFTNIKLFNKIVYPLELNVSSSFTSSISKKYKLQGIVVHMGSSPQQGHYVAICKTDKYGWLLFDDETASWINEEEVLSFIGDEKSQNTAYVLFYEEVKDENDTISTSSSVTSGKRNKMYEDNIRQVIEYDDLMRLSSKKFSWQKLISGSSTNGMEDLLNPGNILNTKTASPRRKSRLFSFRKNHND</sequence>
<keyword evidence="10" id="KW-1185">Reference proteome</keyword>
<gene>
    <name evidence="9" type="primary">NDAI0E04180</name>
    <name evidence="9" type="ordered locus">NDAI_0E04180</name>
</gene>
<dbReference type="OMA" id="FASEYTH"/>
<evidence type="ECO:0000313" key="9">
    <source>
        <dbReference type="EMBL" id="CCD25235.1"/>
    </source>
</evidence>
<dbReference type="eggNOG" id="KOG1864">
    <property type="taxonomic scope" value="Eukaryota"/>
</dbReference>
<organism evidence="9 10">
    <name type="scientific">Naumovozyma dairenensis (strain ATCC 10597 / BCRC 20456 / CBS 421 / NBRC 0211 / NRRL Y-12639)</name>
    <name type="common">Saccharomyces dairenensis</name>
    <dbReference type="NCBI Taxonomy" id="1071378"/>
    <lineage>
        <taxon>Eukaryota</taxon>
        <taxon>Fungi</taxon>
        <taxon>Dikarya</taxon>
        <taxon>Ascomycota</taxon>
        <taxon>Saccharomycotina</taxon>
        <taxon>Saccharomycetes</taxon>
        <taxon>Saccharomycetales</taxon>
        <taxon>Saccharomycetaceae</taxon>
        <taxon>Naumovozyma</taxon>
    </lineage>
</organism>
<dbReference type="GO" id="GO:0006508">
    <property type="term" value="P:proteolysis"/>
    <property type="evidence" value="ECO:0007669"/>
    <property type="project" value="UniProtKB-KW"/>
</dbReference>
<dbReference type="GO" id="GO:0016579">
    <property type="term" value="P:protein deubiquitination"/>
    <property type="evidence" value="ECO:0007669"/>
    <property type="project" value="InterPro"/>
</dbReference>
<dbReference type="Gene3D" id="3.90.70.10">
    <property type="entry name" value="Cysteine proteinases"/>
    <property type="match status" value="2"/>
</dbReference>
<dbReference type="InterPro" id="IPR001394">
    <property type="entry name" value="Peptidase_C19_UCH"/>
</dbReference>
<dbReference type="FunFam" id="3.90.70.10:FF:000131">
    <property type="entry name" value="Ubiquitin carboxyl-terminal hydrolase"/>
    <property type="match status" value="1"/>
</dbReference>
<dbReference type="EC" id="3.4.19.12" evidence="6"/>
<dbReference type="PANTHER" id="PTHR24006:SF733">
    <property type="entry name" value="RE52890P"/>
    <property type="match status" value="1"/>
</dbReference>
<feature type="region of interest" description="Disordered" evidence="7">
    <location>
        <begin position="351"/>
        <end position="383"/>
    </location>
</feature>